<dbReference type="PANTHER" id="PTHR13707">
    <property type="entry name" value="KETOACID-COENZYME A TRANSFERASE"/>
    <property type="match status" value="1"/>
</dbReference>
<dbReference type="Pfam" id="PF01144">
    <property type="entry name" value="CoA_trans"/>
    <property type="match status" value="1"/>
</dbReference>
<gene>
    <name evidence="3" type="ORF">SAMN02744037_00244</name>
</gene>
<proteinExistence type="inferred from homology"/>
<keyword evidence="2 3" id="KW-0808">Transferase</keyword>
<dbReference type="InterPro" id="IPR004163">
    <property type="entry name" value="CoA_transf_BS"/>
</dbReference>
<dbReference type="STRING" id="1123349.SAMN02744037_00244"/>
<dbReference type="InterPro" id="IPR037171">
    <property type="entry name" value="NagB/RpiA_transferase-like"/>
</dbReference>
<dbReference type="AlphaFoldDB" id="A0A1M6K0A1"/>
<dbReference type="PANTHER" id="PTHR13707:SF60">
    <property type="entry name" value="ACETATE COA-TRANSFERASE SUBUNIT ALPHA"/>
    <property type="match status" value="1"/>
</dbReference>
<sequence length="231" mass="25144">MMKLEKYLNSRGEEMNKLVCIDDLKNLIKDGMTIMIGGFLGFGTPEKLIDLLIQMNIKDLIIIGNDTSFIDKGIGRLIVNNQVKKVIVSHIGTNPETGKLMNEGKLEVELSPQGTLIERIRAGGFGLGGVLTPTGVGTLVEEGKEKINISDKEYILELPLKADLALIRGSIVDKFGNTFYKGITKNFNPIIAMAANTVIVEAQDLVEVGEIEPEVVMTPGVLVDYIIEGGE</sequence>
<keyword evidence="4" id="KW-1185">Reference proteome</keyword>
<organism evidence="3 4">
    <name type="scientific">Tepidibacter formicigenes DSM 15518</name>
    <dbReference type="NCBI Taxonomy" id="1123349"/>
    <lineage>
        <taxon>Bacteria</taxon>
        <taxon>Bacillati</taxon>
        <taxon>Bacillota</taxon>
        <taxon>Clostridia</taxon>
        <taxon>Peptostreptococcales</taxon>
        <taxon>Peptostreptococcaceae</taxon>
        <taxon>Tepidibacter</taxon>
    </lineage>
</organism>
<protein>
    <submittedName>
        <fullName evidence="3">Butyryl-CoA:acetoacetate CoA-transferase alpha subunit</fullName>
    </submittedName>
</protein>
<accession>A0A1M6K0A1</accession>
<evidence type="ECO:0000256" key="2">
    <source>
        <dbReference type="ARBA" id="ARBA00022679"/>
    </source>
</evidence>
<dbReference type="InterPro" id="IPR012792">
    <property type="entry name" value="3-oxoacid_CoA-transf_A"/>
</dbReference>
<dbReference type="SMART" id="SM00882">
    <property type="entry name" value="CoA_trans"/>
    <property type="match status" value="1"/>
</dbReference>
<comment type="similarity">
    <text evidence="1">Belongs to the 3-oxoacid CoA-transferase subunit A family.</text>
</comment>
<dbReference type="PROSITE" id="PS01273">
    <property type="entry name" value="COA_TRANSF_1"/>
    <property type="match status" value="1"/>
</dbReference>
<dbReference type="Proteomes" id="UP000242497">
    <property type="component" value="Unassembled WGS sequence"/>
</dbReference>
<evidence type="ECO:0000313" key="3">
    <source>
        <dbReference type="EMBL" id="SHJ52386.1"/>
    </source>
</evidence>
<evidence type="ECO:0000256" key="1">
    <source>
        <dbReference type="ARBA" id="ARBA00005612"/>
    </source>
</evidence>
<dbReference type="NCBIfam" id="TIGR02429">
    <property type="entry name" value="pcaI_scoA_fam"/>
    <property type="match status" value="1"/>
</dbReference>
<dbReference type="InterPro" id="IPR004165">
    <property type="entry name" value="CoA_trans_fam_I"/>
</dbReference>
<reference evidence="4" key="1">
    <citation type="submission" date="2016-11" db="EMBL/GenBank/DDBJ databases">
        <authorList>
            <person name="Varghese N."/>
            <person name="Submissions S."/>
        </authorList>
    </citation>
    <scope>NUCLEOTIDE SEQUENCE [LARGE SCALE GENOMIC DNA]</scope>
    <source>
        <strain evidence="4">DSM 15518</strain>
    </source>
</reference>
<dbReference type="SUPFAM" id="SSF100950">
    <property type="entry name" value="NagB/RpiA/CoA transferase-like"/>
    <property type="match status" value="1"/>
</dbReference>
<dbReference type="GO" id="GO:0008410">
    <property type="term" value="F:CoA-transferase activity"/>
    <property type="evidence" value="ECO:0007669"/>
    <property type="project" value="InterPro"/>
</dbReference>
<dbReference type="EMBL" id="FRAE01000006">
    <property type="protein sequence ID" value="SHJ52386.1"/>
    <property type="molecule type" value="Genomic_DNA"/>
</dbReference>
<evidence type="ECO:0000313" key="4">
    <source>
        <dbReference type="Proteomes" id="UP000242497"/>
    </source>
</evidence>
<name>A0A1M6K0A1_9FIRM</name>
<dbReference type="Gene3D" id="3.40.1080.10">
    <property type="entry name" value="Glutaconate Coenzyme A-transferase"/>
    <property type="match status" value="1"/>
</dbReference>